<dbReference type="Gene3D" id="3.90.25.10">
    <property type="entry name" value="UDP-galactose 4-epimerase, domain 1"/>
    <property type="match status" value="1"/>
</dbReference>
<feature type="domain" description="NAD(P)-binding" evidence="1">
    <location>
        <begin position="6"/>
        <end position="112"/>
    </location>
</feature>
<reference evidence="2 3" key="1">
    <citation type="submission" date="2016-04" db="EMBL/GenBank/DDBJ databases">
        <title>Multiple horizontal gene transfer events from other fungi enriched the ability of the initially mycotrophic fungus Trichoderma (Ascomycota) to feed on dead plant biomass.</title>
        <authorList>
            <person name="Atanasova L."/>
            <person name="Chenthamara K."/>
            <person name="Zhang J."/>
            <person name="Grujic M."/>
            <person name="Henrissat B."/>
            <person name="Kuo A."/>
            <person name="Aertz A."/>
            <person name="Salamov A."/>
            <person name="Lipzen A."/>
            <person name="Labutti K."/>
            <person name="Barry K."/>
            <person name="Miao Y."/>
            <person name="Rahimi M.J."/>
            <person name="Shen Q."/>
            <person name="Grigoriev I.V."/>
            <person name="Kubicek C.P."/>
            <person name="Druzhinina I.S."/>
        </authorList>
    </citation>
    <scope>NUCLEOTIDE SEQUENCE [LARGE SCALE GENOMIC DNA]</scope>
    <source>
        <strain evidence="2 3">NJAU 4742</strain>
    </source>
</reference>
<organism evidence="2 3">
    <name type="scientific">Trichoderma guizhouense</name>
    <dbReference type="NCBI Taxonomy" id="1491466"/>
    <lineage>
        <taxon>Eukaryota</taxon>
        <taxon>Fungi</taxon>
        <taxon>Dikarya</taxon>
        <taxon>Ascomycota</taxon>
        <taxon>Pezizomycotina</taxon>
        <taxon>Sordariomycetes</taxon>
        <taxon>Hypocreomycetidae</taxon>
        <taxon>Hypocreales</taxon>
        <taxon>Hypocreaceae</taxon>
        <taxon>Trichoderma</taxon>
    </lineage>
</organism>
<dbReference type="InterPro" id="IPR051604">
    <property type="entry name" value="Ergot_Alk_Oxidoreductase"/>
</dbReference>
<dbReference type="OrthoDB" id="419598at2759"/>
<protein>
    <recommendedName>
        <fullName evidence="1">NAD(P)-binding domain-containing protein</fullName>
    </recommendedName>
</protein>
<dbReference type="AlphaFoldDB" id="A0A1T3CUK4"/>
<comment type="caution">
    <text evidence="2">The sequence shown here is derived from an EMBL/GenBank/DDBJ whole genome shotgun (WGS) entry which is preliminary data.</text>
</comment>
<dbReference type="PANTHER" id="PTHR43162">
    <property type="match status" value="1"/>
</dbReference>
<dbReference type="Proteomes" id="UP000191004">
    <property type="component" value="Unassembled WGS sequence"/>
</dbReference>
<accession>A0A1T3CUK4</accession>
<name>A0A1T3CUK4_9HYPO</name>
<proteinExistence type="predicted"/>
<dbReference type="EMBL" id="LVVK01000006">
    <property type="protein sequence ID" value="OPB44742.1"/>
    <property type="molecule type" value="Genomic_DNA"/>
</dbReference>
<evidence type="ECO:0000313" key="3">
    <source>
        <dbReference type="Proteomes" id="UP000191004"/>
    </source>
</evidence>
<dbReference type="Gene3D" id="3.40.50.720">
    <property type="entry name" value="NAD(P)-binding Rossmann-like Domain"/>
    <property type="match status" value="1"/>
</dbReference>
<evidence type="ECO:0000259" key="1">
    <source>
        <dbReference type="Pfam" id="PF13460"/>
    </source>
</evidence>
<sequence length="292" mass="31371">MFAIVGAAGKVGYATSLALRDAGMPVKAILRDESKAARLTEIGCEIAIADLLDSKALAKAIGDAHTVQIILPPSPQAKDPAEEMRRGIESLASALEEARPKRVLAISDYGAHITNDIGMPTLCRTFEERLSKLDCNKVFLRSAEHMQGWGRAIPRAIESGTLPSFHDPLDMVFPTVSAPNVGVIAAEVLLRPPSDKIVEIVHAEGPRRYSANDVAAVLSQLLGRTINAEAVPRSQWKGAFESVMSPSLAELLIKANDAQNKGGLVDVEPDAKEVRYGITELLDALRPFVPPQ</sequence>
<dbReference type="InterPro" id="IPR036291">
    <property type="entry name" value="NAD(P)-bd_dom_sf"/>
</dbReference>
<dbReference type="PANTHER" id="PTHR43162:SF1">
    <property type="entry name" value="PRESTALK A DIFFERENTIATION PROTEIN A"/>
    <property type="match status" value="1"/>
</dbReference>
<dbReference type="SUPFAM" id="SSF51735">
    <property type="entry name" value="NAD(P)-binding Rossmann-fold domains"/>
    <property type="match status" value="1"/>
</dbReference>
<keyword evidence="3" id="KW-1185">Reference proteome</keyword>
<evidence type="ECO:0000313" key="2">
    <source>
        <dbReference type="EMBL" id="OPB44742.1"/>
    </source>
</evidence>
<dbReference type="InterPro" id="IPR016040">
    <property type="entry name" value="NAD(P)-bd_dom"/>
</dbReference>
<dbReference type="Pfam" id="PF13460">
    <property type="entry name" value="NAD_binding_10"/>
    <property type="match status" value="1"/>
</dbReference>
<gene>
    <name evidence="2" type="ORF">A0O28_0088800</name>
</gene>